<dbReference type="Proteomes" id="UP000193719">
    <property type="component" value="Unassembled WGS sequence"/>
</dbReference>
<dbReference type="InterPro" id="IPR000209">
    <property type="entry name" value="Peptidase_S8/S53_dom"/>
</dbReference>
<name>A0A1Y1VJP3_9FUNG</name>
<dbReference type="Pfam" id="PF00082">
    <property type="entry name" value="Peptidase_S8"/>
    <property type="match status" value="1"/>
</dbReference>
<feature type="active site" description="Charge relay system" evidence="5">
    <location>
        <position position="86"/>
    </location>
</feature>
<dbReference type="InterPro" id="IPR015500">
    <property type="entry name" value="Peptidase_S8_subtilisin-rel"/>
</dbReference>
<evidence type="ECO:0000256" key="5">
    <source>
        <dbReference type="PROSITE-ProRule" id="PRU01240"/>
    </source>
</evidence>
<feature type="domain" description="Peptidase S8/S53" evidence="7">
    <location>
        <begin position="78"/>
        <end position="394"/>
    </location>
</feature>
<protein>
    <submittedName>
        <fullName evidence="8">Subtilisin-like protein</fullName>
    </submittedName>
</protein>
<evidence type="ECO:0000313" key="9">
    <source>
        <dbReference type="Proteomes" id="UP000193719"/>
    </source>
</evidence>
<keyword evidence="3 5" id="KW-0378">Hydrolase</keyword>
<feature type="signal peptide" evidence="6">
    <location>
        <begin position="1"/>
        <end position="22"/>
    </location>
</feature>
<dbReference type="GO" id="GO:0006508">
    <property type="term" value="P:proteolysis"/>
    <property type="evidence" value="ECO:0007669"/>
    <property type="project" value="UniProtKB-KW"/>
</dbReference>
<dbReference type="Gene3D" id="3.40.50.200">
    <property type="entry name" value="Peptidase S8/S53 domain"/>
    <property type="match status" value="1"/>
</dbReference>
<evidence type="ECO:0000259" key="7">
    <source>
        <dbReference type="Pfam" id="PF00082"/>
    </source>
</evidence>
<proteinExistence type="inferred from homology"/>
<keyword evidence="6" id="KW-0732">Signal</keyword>
<evidence type="ECO:0000256" key="4">
    <source>
        <dbReference type="ARBA" id="ARBA00022825"/>
    </source>
</evidence>
<dbReference type="InterPro" id="IPR036852">
    <property type="entry name" value="Peptidase_S8/S53_dom_sf"/>
</dbReference>
<organism evidence="8 9">
    <name type="scientific">Piromyces finnis</name>
    <dbReference type="NCBI Taxonomy" id="1754191"/>
    <lineage>
        <taxon>Eukaryota</taxon>
        <taxon>Fungi</taxon>
        <taxon>Fungi incertae sedis</taxon>
        <taxon>Chytridiomycota</taxon>
        <taxon>Chytridiomycota incertae sedis</taxon>
        <taxon>Neocallimastigomycetes</taxon>
        <taxon>Neocallimastigales</taxon>
        <taxon>Neocallimastigaceae</taxon>
        <taxon>Piromyces</taxon>
    </lineage>
</organism>
<accession>A0A1Y1VJP3</accession>
<sequence>MNNLNFIFIFLFVISFINNVNAKKYYDKKFIKSETHWKEVNIRENAPNHLSLISQGKFDDKLVGKYDKNYYYPASAGKDIDIFVFDGGFEFDNEDFTAKDKRISKCVIYIENGNITKSENEKVCHGYVDTFHGKLTSITAAGNVYGVANKANVYGIVIKYDDYDEEEYPMFYNDIIAGLKYVRKHLFRPHKAVFNFSFGHTFNSTQYEEKREVLEELQTIITEMSNEGAVFVAAAGNESTDTAEFKKNNFHNVPAGLDNVISVGGIQNNIKTEMIVIPNDGYYDDTMKTERYIVDQRSNYGEEVDIYAPFWMHYRGDIYFEEIVYQYVSSILGVDISQVCKVTPMDKGYLTEDIEFIISGTSFSSPIVAGVAATIMSENPHIKFTTKTMLEYLIRIGEKNIIDGIPEGAPNVFINNGKHTVYSRNNKYYGCGLRAGNKKCGLGQYCTPEGQCSRNKHLCNTTTTTTTTTNNNNNKHNNNN</sequence>
<keyword evidence="9" id="KW-1185">Reference proteome</keyword>
<dbReference type="PROSITE" id="PS51892">
    <property type="entry name" value="SUBTILASE"/>
    <property type="match status" value="1"/>
</dbReference>
<evidence type="ECO:0000313" key="8">
    <source>
        <dbReference type="EMBL" id="ORX57932.1"/>
    </source>
</evidence>
<evidence type="ECO:0000256" key="3">
    <source>
        <dbReference type="ARBA" id="ARBA00022801"/>
    </source>
</evidence>
<comment type="caution">
    <text evidence="8">The sequence shown here is derived from an EMBL/GenBank/DDBJ whole genome shotgun (WGS) entry which is preliminary data.</text>
</comment>
<keyword evidence="2 5" id="KW-0645">Protease</keyword>
<evidence type="ECO:0000256" key="2">
    <source>
        <dbReference type="ARBA" id="ARBA00022670"/>
    </source>
</evidence>
<evidence type="ECO:0000256" key="6">
    <source>
        <dbReference type="SAM" id="SignalP"/>
    </source>
</evidence>
<dbReference type="STRING" id="1754191.A0A1Y1VJP3"/>
<dbReference type="InterPro" id="IPR023828">
    <property type="entry name" value="Peptidase_S8_Ser-AS"/>
</dbReference>
<comment type="similarity">
    <text evidence="1 5">Belongs to the peptidase S8 family.</text>
</comment>
<feature type="active site" description="Charge relay system" evidence="5">
    <location>
        <position position="132"/>
    </location>
</feature>
<dbReference type="GO" id="GO:0005615">
    <property type="term" value="C:extracellular space"/>
    <property type="evidence" value="ECO:0007669"/>
    <property type="project" value="TreeGrafter"/>
</dbReference>
<feature type="chain" id="PRO_5011988074" evidence="6">
    <location>
        <begin position="23"/>
        <end position="480"/>
    </location>
</feature>
<keyword evidence="4 5" id="KW-0720">Serine protease</keyword>
<dbReference type="SUPFAM" id="SSF52743">
    <property type="entry name" value="Subtilisin-like"/>
    <property type="match status" value="1"/>
</dbReference>
<dbReference type="EMBL" id="MCFH01000005">
    <property type="protein sequence ID" value="ORX57932.1"/>
    <property type="molecule type" value="Genomic_DNA"/>
</dbReference>
<dbReference type="AlphaFoldDB" id="A0A1Y1VJP3"/>
<dbReference type="PROSITE" id="PS00138">
    <property type="entry name" value="SUBTILASE_SER"/>
    <property type="match status" value="1"/>
</dbReference>
<feature type="active site" description="Charge relay system" evidence="5">
    <location>
        <position position="362"/>
    </location>
</feature>
<dbReference type="PANTHER" id="PTHR43806">
    <property type="entry name" value="PEPTIDASE S8"/>
    <property type="match status" value="1"/>
</dbReference>
<dbReference type="PANTHER" id="PTHR43806:SF11">
    <property type="entry name" value="CEREVISIN-RELATED"/>
    <property type="match status" value="1"/>
</dbReference>
<dbReference type="PRINTS" id="PR00723">
    <property type="entry name" value="SUBTILISIN"/>
</dbReference>
<evidence type="ECO:0000256" key="1">
    <source>
        <dbReference type="ARBA" id="ARBA00011073"/>
    </source>
</evidence>
<dbReference type="GO" id="GO:0004252">
    <property type="term" value="F:serine-type endopeptidase activity"/>
    <property type="evidence" value="ECO:0007669"/>
    <property type="project" value="UniProtKB-UniRule"/>
</dbReference>
<gene>
    <name evidence="8" type="ORF">BCR36DRAFT_402286</name>
</gene>
<dbReference type="InterPro" id="IPR050131">
    <property type="entry name" value="Peptidase_S8_subtilisin-like"/>
</dbReference>
<reference evidence="8 9" key="2">
    <citation type="submission" date="2016-08" db="EMBL/GenBank/DDBJ databases">
        <title>Pervasive Adenine N6-methylation of Active Genes in Fungi.</title>
        <authorList>
            <consortium name="DOE Joint Genome Institute"/>
            <person name="Mondo S.J."/>
            <person name="Dannebaum R.O."/>
            <person name="Kuo R.C."/>
            <person name="Labutti K."/>
            <person name="Haridas S."/>
            <person name="Kuo A."/>
            <person name="Salamov A."/>
            <person name="Ahrendt S.R."/>
            <person name="Lipzen A."/>
            <person name="Sullivan W."/>
            <person name="Andreopoulos W.B."/>
            <person name="Clum A."/>
            <person name="Lindquist E."/>
            <person name="Daum C."/>
            <person name="Ramamoorthy G.K."/>
            <person name="Gryganskyi A."/>
            <person name="Culley D."/>
            <person name="Magnuson J.K."/>
            <person name="James T.Y."/>
            <person name="O'Malley M.A."/>
            <person name="Stajich J.E."/>
            <person name="Spatafora J.W."/>
            <person name="Visel A."/>
            <person name="Grigoriev I.V."/>
        </authorList>
    </citation>
    <scope>NUCLEOTIDE SEQUENCE [LARGE SCALE GENOMIC DNA]</scope>
    <source>
        <strain evidence="9">finn</strain>
    </source>
</reference>
<dbReference type="OrthoDB" id="1896086at2759"/>
<reference evidence="8 9" key="1">
    <citation type="submission" date="2016-08" db="EMBL/GenBank/DDBJ databases">
        <title>Genomes of anaerobic fungi encode conserved fungal cellulosomes for biomass hydrolysis.</title>
        <authorList>
            <consortium name="DOE Joint Genome Institute"/>
            <person name="Haitjema C.H."/>
            <person name="Gilmore S.P."/>
            <person name="Henske J.K."/>
            <person name="Solomon K.V."/>
            <person name="De Groot R."/>
            <person name="Kuo A."/>
            <person name="Mondo S.J."/>
            <person name="Salamov A.A."/>
            <person name="Labutti K."/>
            <person name="Zhao Z."/>
            <person name="Chiniquy J."/>
            <person name="Barry K."/>
            <person name="Brewer H.M."/>
            <person name="Purvine S.O."/>
            <person name="Wright A.T."/>
            <person name="Boxma B."/>
            <person name="Van Alen T."/>
            <person name="Hackstein J.H."/>
            <person name="Baker S.E."/>
            <person name="Grigoriev I.V."/>
            <person name="O'Malley M.A."/>
        </authorList>
    </citation>
    <scope>NUCLEOTIDE SEQUENCE [LARGE SCALE GENOMIC DNA]</scope>
    <source>
        <strain evidence="9">finn</strain>
    </source>
</reference>